<keyword evidence="3" id="KW-0813">Transport</keyword>
<accession>A0ABS7R4W6</accession>
<feature type="transmembrane region" description="Helical" evidence="9">
    <location>
        <begin position="78"/>
        <end position="97"/>
    </location>
</feature>
<reference evidence="11 12" key="1">
    <citation type="submission" date="2021-08" db="EMBL/GenBank/DDBJ databases">
        <title>Streptomyces sp. PTM05 isolated from lichen.</title>
        <authorList>
            <person name="Somphong A."/>
            <person name="Phongsopitanun W."/>
            <person name="Tanasupawat S."/>
        </authorList>
    </citation>
    <scope>NUCLEOTIDE SEQUENCE [LARGE SCALE GENOMIC DNA]</scope>
    <source>
        <strain evidence="11 12">Ptm05</strain>
    </source>
</reference>
<feature type="transmembrane region" description="Helical" evidence="9">
    <location>
        <begin position="208"/>
        <end position="229"/>
    </location>
</feature>
<comment type="similarity">
    <text evidence="2">Belongs to the major facilitator superfamily. Bcr/CmlA family.</text>
</comment>
<dbReference type="InterPro" id="IPR011701">
    <property type="entry name" value="MFS"/>
</dbReference>
<evidence type="ECO:0000256" key="9">
    <source>
        <dbReference type="SAM" id="Phobius"/>
    </source>
</evidence>
<evidence type="ECO:0000256" key="2">
    <source>
        <dbReference type="ARBA" id="ARBA00006236"/>
    </source>
</evidence>
<protein>
    <submittedName>
        <fullName evidence="11">Multidrug effflux MFS transporter</fullName>
    </submittedName>
</protein>
<proteinExistence type="inferred from homology"/>
<keyword evidence="7 9" id="KW-0472">Membrane</keyword>
<gene>
    <name evidence="11" type="ORF">K7472_30105</name>
</gene>
<evidence type="ECO:0000313" key="11">
    <source>
        <dbReference type="EMBL" id="MBY8889067.1"/>
    </source>
</evidence>
<dbReference type="Pfam" id="PF07690">
    <property type="entry name" value="MFS_1"/>
    <property type="match status" value="1"/>
</dbReference>
<feature type="transmembrane region" description="Helical" evidence="9">
    <location>
        <begin position="164"/>
        <end position="187"/>
    </location>
</feature>
<evidence type="ECO:0000256" key="3">
    <source>
        <dbReference type="ARBA" id="ARBA00022448"/>
    </source>
</evidence>
<evidence type="ECO:0000313" key="12">
    <source>
        <dbReference type="Proteomes" id="UP001198565"/>
    </source>
</evidence>
<dbReference type="PANTHER" id="PTHR23502">
    <property type="entry name" value="MAJOR FACILITATOR SUPERFAMILY"/>
    <property type="match status" value="1"/>
</dbReference>
<evidence type="ECO:0000256" key="5">
    <source>
        <dbReference type="ARBA" id="ARBA00022692"/>
    </source>
</evidence>
<name>A0ABS7R4W6_9ACTN</name>
<dbReference type="Proteomes" id="UP001198565">
    <property type="component" value="Unassembled WGS sequence"/>
</dbReference>
<keyword evidence="12" id="KW-1185">Reference proteome</keyword>
<evidence type="ECO:0000256" key="6">
    <source>
        <dbReference type="ARBA" id="ARBA00022989"/>
    </source>
</evidence>
<dbReference type="SUPFAM" id="SSF103473">
    <property type="entry name" value="MFS general substrate transporter"/>
    <property type="match status" value="1"/>
</dbReference>
<keyword evidence="4" id="KW-1003">Cell membrane</keyword>
<comment type="caution">
    <text evidence="11">The sequence shown here is derived from an EMBL/GenBank/DDBJ whole genome shotgun (WGS) entry which is preliminary data.</text>
</comment>
<feature type="transmembrane region" description="Helical" evidence="9">
    <location>
        <begin position="50"/>
        <end position="66"/>
    </location>
</feature>
<keyword evidence="5 9" id="KW-0812">Transmembrane</keyword>
<feature type="transmembrane region" description="Helical" evidence="9">
    <location>
        <begin position="249"/>
        <end position="268"/>
    </location>
</feature>
<comment type="subcellular location">
    <subcellularLocation>
        <location evidence="1">Cell membrane</location>
        <topology evidence="1">Multi-pass membrane protein</topology>
    </subcellularLocation>
</comment>
<feature type="transmembrane region" description="Helical" evidence="9">
    <location>
        <begin position="307"/>
        <end position="326"/>
    </location>
</feature>
<sequence>MQTTQAKVPPLLLAVLISLSVGGLMSSDINLPGLTRTAHALATSTSAVQATFSPYLVGLLVAQLLYGPWSDAVGRRRLVIGGFSLYAVASLACALSPDIAVFAVARLLQALGAGAGLVLARAIVGDLYGQQTAARVFTTIMPVVGASPAISPLIGGYLTTYLSWRSPFVLTAVIAAVTVIVVVLKVPESLPDERRAPRLRATAGNYRRLALSAKFWGYGLNLGVGYAVYTGYLVASPVIFQRLGMSTEVNGYCYISIAAAYISGNLVSRRLLARYSVDRLLARGHLIFSGGALLLLAVGLTDPHTPWPLLVLMTVVTIGNGFLFPMSVTGGVTSFPTMAGAASGLLGAVQMAGGSLSSLLVSKIPPDTRSFAILVAAFAFVGLAAFHGLRALSAHAAAASPTAPATTGASAPASTTATASANED</sequence>
<feature type="transmembrane region" description="Helical" evidence="9">
    <location>
        <begin position="338"/>
        <end position="359"/>
    </location>
</feature>
<evidence type="ECO:0000256" key="1">
    <source>
        <dbReference type="ARBA" id="ARBA00004651"/>
    </source>
</evidence>
<dbReference type="EMBL" id="JAINVZ010000034">
    <property type="protein sequence ID" value="MBY8889067.1"/>
    <property type="molecule type" value="Genomic_DNA"/>
</dbReference>
<evidence type="ECO:0000256" key="8">
    <source>
        <dbReference type="SAM" id="MobiDB-lite"/>
    </source>
</evidence>
<dbReference type="NCBIfam" id="TIGR00710">
    <property type="entry name" value="efflux_Bcr_CflA"/>
    <property type="match status" value="1"/>
</dbReference>
<evidence type="ECO:0000256" key="7">
    <source>
        <dbReference type="ARBA" id="ARBA00023136"/>
    </source>
</evidence>
<feature type="transmembrane region" description="Helical" evidence="9">
    <location>
        <begin position="280"/>
        <end position="301"/>
    </location>
</feature>
<dbReference type="RefSeq" id="WP_222982067.1">
    <property type="nucleotide sequence ID" value="NZ_JAINVZ010000034.1"/>
</dbReference>
<dbReference type="CDD" id="cd17320">
    <property type="entry name" value="MFS_MdfA_MDR_like"/>
    <property type="match status" value="1"/>
</dbReference>
<feature type="transmembrane region" description="Helical" evidence="9">
    <location>
        <begin position="371"/>
        <end position="389"/>
    </location>
</feature>
<feature type="transmembrane region" description="Helical" evidence="9">
    <location>
        <begin position="103"/>
        <end position="124"/>
    </location>
</feature>
<feature type="domain" description="Major facilitator superfamily (MFS) profile" evidence="10">
    <location>
        <begin position="11"/>
        <end position="394"/>
    </location>
</feature>
<keyword evidence="6 9" id="KW-1133">Transmembrane helix</keyword>
<dbReference type="InterPro" id="IPR020846">
    <property type="entry name" value="MFS_dom"/>
</dbReference>
<feature type="transmembrane region" description="Helical" evidence="9">
    <location>
        <begin position="136"/>
        <end position="158"/>
    </location>
</feature>
<dbReference type="InterPro" id="IPR004812">
    <property type="entry name" value="Efflux_drug-R_Bcr/CmlA"/>
</dbReference>
<dbReference type="Gene3D" id="1.20.1720.10">
    <property type="entry name" value="Multidrug resistance protein D"/>
    <property type="match status" value="1"/>
</dbReference>
<evidence type="ECO:0000259" key="10">
    <source>
        <dbReference type="PROSITE" id="PS50850"/>
    </source>
</evidence>
<feature type="region of interest" description="Disordered" evidence="8">
    <location>
        <begin position="403"/>
        <end position="424"/>
    </location>
</feature>
<evidence type="ECO:0000256" key="4">
    <source>
        <dbReference type="ARBA" id="ARBA00022475"/>
    </source>
</evidence>
<dbReference type="PANTHER" id="PTHR23502:SF132">
    <property type="entry name" value="POLYAMINE TRANSPORTER 2-RELATED"/>
    <property type="match status" value="1"/>
</dbReference>
<dbReference type="PROSITE" id="PS50850">
    <property type="entry name" value="MFS"/>
    <property type="match status" value="1"/>
</dbReference>
<organism evidence="11 12">
    <name type="scientific">Streptantibioticus parmotrematis</name>
    <dbReference type="NCBI Taxonomy" id="2873249"/>
    <lineage>
        <taxon>Bacteria</taxon>
        <taxon>Bacillati</taxon>
        <taxon>Actinomycetota</taxon>
        <taxon>Actinomycetes</taxon>
        <taxon>Kitasatosporales</taxon>
        <taxon>Streptomycetaceae</taxon>
        <taxon>Streptantibioticus</taxon>
    </lineage>
</organism>
<dbReference type="InterPro" id="IPR036259">
    <property type="entry name" value="MFS_trans_sf"/>
</dbReference>